<dbReference type="GO" id="GO:0016020">
    <property type="term" value="C:membrane"/>
    <property type="evidence" value="ECO:0007669"/>
    <property type="project" value="UniProtKB-SubCell"/>
</dbReference>
<evidence type="ECO:0000313" key="9">
    <source>
        <dbReference type="EMBL" id="EXF80315.1"/>
    </source>
</evidence>
<dbReference type="InterPro" id="IPR058650">
    <property type="entry name" value="Msy1/2-like"/>
</dbReference>
<dbReference type="Pfam" id="PF00924">
    <property type="entry name" value="MS_channel_2nd"/>
    <property type="match status" value="1"/>
</dbReference>
<evidence type="ECO:0000256" key="4">
    <source>
        <dbReference type="ARBA" id="ARBA00023136"/>
    </source>
</evidence>
<evidence type="ECO:0000259" key="8">
    <source>
        <dbReference type="Pfam" id="PF25886"/>
    </source>
</evidence>
<evidence type="ECO:0000256" key="5">
    <source>
        <dbReference type="SAM" id="MobiDB-lite"/>
    </source>
</evidence>
<dbReference type="PANTHER" id="PTHR31323:SF14">
    <property type="entry name" value="MECHANOSENSITIVE ION CHANNEL PROTEIN MSY2"/>
    <property type="match status" value="1"/>
</dbReference>
<dbReference type="eggNOG" id="KOG4629">
    <property type="taxonomic scope" value="Eukaryota"/>
</dbReference>
<accession>A0A010QUL1</accession>
<reference evidence="9 10" key="1">
    <citation type="submission" date="2014-02" db="EMBL/GenBank/DDBJ databases">
        <title>The genome sequence of Colletotrichum fioriniae PJ7.</title>
        <authorList>
            <person name="Baroncelli R."/>
            <person name="Thon M.R."/>
        </authorList>
    </citation>
    <scope>NUCLEOTIDE SEQUENCE [LARGE SCALE GENOMIC DNA]</scope>
    <source>
        <strain evidence="9 10">PJ7</strain>
    </source>
</reference>
<keyword evidence="3 6" id="KW-1133">Transmembrane helix</keyword>
<dbReference type="InterPro" id="IPR023408">
    <property type="entry name" value="MscS_beta-dom_sf"/>
</dbReference>
<name>A0A010QUL1_9PEZI</name>
<keyword evidence="10" id="KW-1185">Reference proteome</keyword>
<feature type="transmembrane region" description="Helical" evidence="6">
    <location>
        <begin position="209"/>
        <end position="229"/>
    </location>
</feature>
<dbReference type="EMBL" id="JARH01000454">
    <property type="protein sequence ID" value="EXF80315.1"/>
    <property type="molecule type" value="Genomic_DNA"/>
</dbReference>
<dbReference type="SUPFAM" id="SSF50182">
    <property type="entry name" value="Sm-like ribonucleoproteins"/>
    <property type="match status" value="1"/>
</dbReference>
<comment type="subcellular location">
    <subcellularLocation>
        <location evidence="1">Membrane</location>
    </subcellularLocation>
</comment>
<dbReference type="HOGENOM" id="CLU_010480_2_0_1"/>
<keyword evidence="4 6" id="KW-0472">Membrane</keyword>
<feature type="compositionally biased region" description="Basic and acidic residues" evidence="5">
    <location>
        <begin position="746"/>
        <end position="763"/>
    </location>
</feature>
<dbReference type="GO" id="GO:0006874">
    <property type="term" value="P:intracellular calcium ion homeostasis"/>
    <property type="evidence" value="ECO:0007669"/>
    <property type="project" value="TreeGrafter"/>
</dbReference>
<feature type="transmembrane region" description="Helical" evidence="6">
    <location>
        <begin position="165"/>
        <end position="188"/>
    </location>
</feature>
<organism evidence="9 10">
    <name type="scientific">Colletotrichum fioriniae PJ7</name>
    <dbReference type="NCBI Taxonomy" id="1445577"/>
    <lineage>
        <taxon>Eukaryota</taxon>
        <taxon>Fungi</taxon>
        <taxon>Dikarya</taxon>
        <taxon>Ascomycota</taxon>
        <taxon>Pezizomycotina</taxon>
        <taxon>Sordariomycetes</taxon>
        <taxon>Hypocreomycetidae</taxon>
        <taxon>Glomerellales</taxon>
        <taxon>Glomerellaceae</taxon>
        <taxon>Colletotrichum</taxon>
        <taxon>Colletotrichum acutatum species complex</taxon>
    </lineage>
</organism>
<protein>
    <recommendedName>
        <fullName evidence="11">Mechanosensitive ion channel</fullName>
    </recommendedName>
</protein>
<keyword evidence="2 6" id="KW-0812">Transmembrane</keyword>
<feature type="transmembrane region" description="Helical" evidence="6">
    <location>
        <begin position="111"/>
        <end position="132"/>
    </location>
</feature>
<feature type="domain" description="Mechanosensitive ion channel MscS" evidence="7">
    <location>
        <begin position="520"/>
        <end position="589"/>
    </location>
</feature>
<feature type="region of interest" description="Disordered" evidence="5">
    <location>
        <begin position="776"/>
        <end position="803"/>
    </location>
</feature>
<evidence type="ECO:0000256" key="6">
    <source>
        <dbReference type="SAM" id="Phobius"/>
    </source>
</evidence>
<evidence type="ECO:0000259" key="7">
    <source>
        <dbReference type="Pfam" id="PF00924"/>
    </source>
</evidence>
<dbReference type="PANTHER" id="PTHR31323">
    <property type="entry name" value="MECHANOSENSITIVE ION CHANNEL PROTEIN MSY2"/>
    <property type="match status" value="1"/>
</dbReference>
<evidence type="ECO:0000256" key="3">
    <source>
        <dbReference type="ARBA" id="ARBA00022989"/>
    </source>
</evidence>
<comment type="caution">
    <text evidence="9">The sequence shown here is derived from an EMBL/GenBank/DDBJ whole genome shotgun (WGS) entry which is preliminary data.</text>
</comment>
<dbReference type="AlphaFoldDB" id="A0A010QUL1"/>
<feature type="domain" description="Mechanosensitive ion channel protein Msy1/2-like transmembrane" evidence="8">
    <location>
        <begin position="111"/>
        <end position="277"/>
    </location>
</feature>
<sequence length="803" mass="91173">MEFGSGGNLLPSYRKPLPSEQFERMASNTRLPLASPSSSPRFTAAIHPQTPIFPSQSDQASPEHHTMKNWVETKASPAAEGHQIPENNDAPPLPLPPVVVAQYRKRLVWWAVRYCVIVVAIFVAFLIPLITLSNDADLADDSTPQSIQDKQYRNLVFYISLWLEVTWVAAVFFDLLGLSLPYLFRFLARYINSSHQRYWRILKFMRRPICFLGTTIVTFIFFAACINTNELLAVNVNKDPNTFGWDDVVADILEQATLWVAFYFVEKLLISYISVHYHYRANHSKLTRTKDLQNALITLYDASIYLHPFHRGTFDEEDMIIRNANGGSHKQERMRVSSYLARLGLDGYKLVGLFGNFISDDPHAHWMRPASTYGIIERAWGSEDSATALARRIWFSCVAQDKFGLTLSDIKEILGPHRTPEATKIFATLSEGQNHDIRLEEFVAIILEAGKTRQDIYHNINNMDHCINTFDWFCLFIIAAVMVFFIMIAYVPAMKEIQSVLSSLAIGLSFAVGRTFHHLLVGIVFVFFDHPYDIGDVINVCNAGATTGIACTVKRQSLLYTVFRRLDNNCDLQISNEQLTQKRVENYTRSGINRQGLSLFVDFRTSFTDIMRLRGILEEFLAQNSRDYVPETLGLNVASLHELNKMELRIAFTHRNNWSDDKLRSQRSNRFHCALVSACRSIPLYKPGGMSPSSGENGNPMYTVQLDTSNELQENIKKEQARRHGLRWDHVGQAINQAQDQQHSNDTGDRRIEEGTKTDKAKEQEAFLKLARLPIGDERMGASTGVDLPASGTGLRQSSRPLV</sequence>
<dbReference type="Gene3D" id="2.30.30.60">
    <property type="match status" value="1"/>
</dbReference>
<dbReference type="InterPro" id="IPR006685">
    <property type="entry name" value="MscS_channel_2nd"/>
</dbReference>
<gene>
    <name evidence="9" type="ORF">CFIO01_09349</name>
</gene>
<dbReference type="Proteomes" id="UP000020467">
    <property type="component" value="Unassembled WGS sequence"/>
</dbReference>
<dbReference type="KEGG" id="cfj:CFIO01_09349"/>
<evidence type="ECO:0000256" key="1">
    <source>
        <dbReference type="ARBA" id="ARBA00004370"/>
    </source>
</evidence>
<proteinExistence type="predicted"/>
<dbReference type="InterPro" id="IPR010920">
    <property type="entry name" value="LSM_dom_sf"/>
</dbReference>
<dbReference type="Pfam" id="PF25886">
    <property type="entry name" value="Msy1"/>
    <property type="match status" value="1"/>
</dbReference>
<dbReference type="OrthoDB" id="544685at2759"/>
<feature type="compositionally biased region" description="Polar residues" evidence="5">
    <location>
        <begin position="736"/>
        <end position="745"/>
    </location>
</feature>
<dbReference type="GO" id="GO:0005262">
    <property type="term" value="F:calcium channel activity"/>
    <property type="evidence" value="ECO:0007669"/>
    <property type="project" value="TreeGrafter"/>
</dbReference>
<feature type="transmembrane region" description="Helical" evidence="6">
    <location>
        <begin position="470"/>
        <end position="491"/>
    </location>
</feature>
<evidence type="ECO:0008006" key="11">
    <source>
        <dbReference type="Google" id="ProtNLM"/>
    </source>
</evidence>
<feature type="compositionally biased region" description="Polar residues" evidence="5">
    <location>
        <begin position="794"/>
        <end position="803"/>
    </location>
</feature>
<evidence type="ECO:0000256" key="2">
    <source>
        <dbReference type="ARBA" id="ARBA00022692"/>
    </source>
</evidence>
<evidence type="ECO:0000313" key="10">
    <source>
        <dbReference type="Proteomes" id="UP000020467"/>
    </source>
</evidence>
<feature type="region of interest" description="Disordered" evidence="5">
    <location>
        <begin position="736"/>
        <end position="763"/>
    </location>
</feature>